<protein>
    <submittedName>
        <fullName evidence="1">Uncharacterized protein</fullName>
    </submittedName>
</protein>
<dbReference type="Proteomes" id="UP001165960">
    <property type="component" value="Unassembled WGS sequence"/>
</dbReference>
<evidence type="ECO:0000313" key="2">
    <source>
        <dbReference type="Proteomes" id="UP001165960"/>
    </source>
</evidence>
<name>A0ACC2S601_9FUNG</name>
<evidence type="ECO:0000313" key="1">
    <source>
        <dbReference type="EMBL" id="KAJ9057647.1"/>
    </source>
</evidence>
<reference evidence="1" key="1">
    <citation type="submission" date="2022-04" db="EMBL/GenBank/DDBJ databases">
        <title>Genome of the entomopathogenic fungus Entomophthora muscae.</title>
        <authorList>
            <person name="Elya C."/>
            <person name="Lovett B.R."/>
            <person name="Lee E."/>
            <person name="Macias A.M."/>
            <person name="Hajek A.E."/>
            <person name="De Bivort B.L."/>
            <person name="Kasson M.T."/>
            <person name="De Fine Licht H.H."/>
            <person name="Stajich J.E."/>
        </authorList>
    </citation>
    <scope>NUCLEOTIDE SEQUENCE</scope>
    <source>
        <strain evidence="1">Berkeley</strain>
    </source>
</reference>
<dbReference type="EMBL" id="QTSX02005776">
    <property type="protein sequence ID" value="KAJ9057647.1"/>
    <property type="molecule type" value="Genomic_DNA"/>
</dbReference>
<comment type="caution">
    <text evidence="1">The sequence shown here is derived from an EMBL/GenBank/DDBJ whole genome shotgun (WGS) entry which is preliminary data.</text>
</comment>
<keyword evidence="2" id="KW-1185">Reference proteome</keyword>
<sequence length="359" mass="39435">MVFKLVEKLASTSLGSIPSSNVSRSRTATKATRNKRKPGLIPAYERWLIPGCTLWIVDIDNQSSHGFTLSFLSEEESQGADLSLNVCIMVRSENTLDSSFQQKFCTYVSDAREVPTTVINGKGLSSGQEVELLPGDSIMFGRTSSFTGVEFKLVEVPLKFCLSSKSSEKNKGIDKEALQSYGIEFSTEWQPDTTHLLMDQFRVTSKIFQCLALRRPVVTYQWVMAAVDVYLNSEGSDFPSVAEYLPAPDVPSAKNRLNVTDASILLPNEARATILGGSFGFTCPGPEAELIMSLVTNCGGELSVIPSHLIRGSAQELVEFVTQKWQERGLEEFAPVLYAPSQVCTDWSSLVGLERTASK</sequence>
<organism evidence="1 2">
    <name type="scientific">Entomophthora muscae</name>
    <dbReference type="NCBI Taxonomy" id="34485"/>
    <lineage>
        <taxon>Eukaryota</taxon>
        <taxon>Fungi</taxon>
        <taxon>Fungi incertae sedis</taxon>
        <taxon>Zoopagomycota</taxon>
        <taxon>Entomophthoromycotina</taxon>
        <taxon>Entomophthoromycetes</taxon>
        <taxon>Entomophthorales</taxon>
        <taxon>Entomophthoraceae</taxon>
        <taxon>Entomophthora</taxon>
    </lineage>
</organism>
<accession>A0ACC2S601</accession>
<gene>
    <name evidence="1" type="ORF">DSO57_1020520</name>
</gene>
<proteinExistence type="predicted"/>